<evidence type="ECO:0000313" key="2">
    <source>
        <dbReference type="Proteomes" id="UP000261811"/>
    </source>
</evidence>
<comment type="caution">
    <text evidence="1">The sequence shown here is derived from an EMBL/GenBank/DDBJ whole genome shotgun (WGS) entry which is preliminary data.</text>
</comment>
<proteinExistence type="predicted"/>
<sequence>MLIIFGFRVVYFTLARGVFHCPDCGGDREFRRRQGRNFFTLFFIPVLPLNRTGPEIVECDTCHGRWTTAVLAVPTSAQLSAMPGILLRMAVVQVLRSGDVSYPGARERAVEVVRQAGAEYDTAALDADLGRSFDDIRVEMARSADTLAPEARENILRAAAEIALLDGPLTFSEEETLNAVGADLALTRVQIAGVLSLARESSGH</sequence>
<evidence type="ECO:0000313" key="1">
    <source>
        <dbReference type="EMBL" id="RFU39701.1"/>
    </source>
</evidence>
<keyword evidence="2" id="KW-1185">Reference proteome</keyword>
<dbReference type="EMBL" id="QURH01000328">
    <property type="protein sequence ID" value="RFU39701.1"/>
    <property type="molecule type" value="Genomic_DNA"/>
</dbReference>
<name>A0A372JI62_9ACTN</name>
<gene>
    <name evidence="1" type="ORF">DZF91_20985</name>
</gene>
<dbReference type="RefSeq" id="WP_117359158.1">
    <property type="nucleotide sequence ID" value="NZ_QURH01000328.1"/>
</dbReference>
<dbReference type="AlphaFoldDB" id="A0A372JI62"/>
<organism evidence="1 2">
    <name type="scientific">Actinomadura logoneensis</name>
    <dbReference type="NCBI Taxonomy" id="2293572"/>
    <lineage>
        <taxon>Bacteria</taxon>
        <taxon>Bacillati</taxon>
        <taxon>Actinomycetota</taxon>
        <taxon>Actinomycetes</taxon>
        <taxon>Streptosporangiales</taxon>
        <taxon>Thermomonosporaceae</taxon>
        <taxon>Actinomadura</taxon>
    </lineage>
</organism>
<accession>A0A372JI62</accession>
<reference evidence="1 2" key="1">
    <citation type="submission" date="2018-08" db="EMBL/GenBank/DDBJ databases">
        <title>Actinomadura jelena sp. nov., a novel Actinomycete isolated from soil in Chad.</title>
        <authorList>
            <person name="Shi L."/>
        </authorList>
    </citation>
    <scope>NUCLEOTIDE SEQUENCE [LARGE SCALE GENOMIC DNA]</scope>
    <source>
        <strain evidence="1 2">NEAU-G17</strain>
    </source>
</reference>
<dbReference type="SUPFAM" id="SSF158682">
    <property type="entry name" value="TerB-like"/>
    <property type="match status" value="1"/>
</dbReference>
<dbReference type="Proteomes" id="UP000261811">
    <property type="component" value="Unassembled WGS sequence"/>
</dbReference>
<protein>
    <submittedName>
        <fullName evidence="1">TerB family tellurite resistance protein</fullName>
    </submittedName>
</protein>
<dbReference type="InterPro" id="IPR029024">
    <property type="entry name" value="TerB-like"/>
</dbReference>
<dbReference type="OrthoDB" id="1261251at2"/>